<dbReference type="PANTHER" id="PTHR11229">
    <property type="entry name" value="50S RIBOSOMAL PROTEIN L3"/>
    <property type="match status" value="1"/>
</dbReference>
<evidence type="ECO:0000256" key="9">
    <source>
        <dbReference type="SAM" id="SignalP"/>
    </source>
</evidence>
<keyword evidence="4 8" id="KW-0689">Ribosomal protein</keyword>
<dbReference type="RefSeq" id="XP_009492226.1">
    <property type="nucleotide sequence ID" value="XM_009493951.1"/>
</dbReference>
<keyword evidence="11" id="KW-1185">Reference proteome</keyword>
<keyword evidence="9" id="KW-0732">Signal</keyword>
<dbReference type="InterPro" id="IPR019927">
    <property type="entry name" value="Ribosomal_uL3_bac/org-type"/>
</dbReference>
<evidence type="ECO:0000256" key="8">
    <source>
        <dbReference type="RuleBase" id="RU003905"/>
    </source>
</evidence>
<evidence type="ECO:0000313" key="11">
    <source>
        <dbReference type="Proteomes" id="UP000030693"/>
    </source>
</evidence>
<keyword evidence="6 8" id="KW-0687">Ribonucleoprotein</keyword>
<dbReference type="STRING" id="691883.A0A058ZDQ4"/>
<evidence type="ECO:0000256" key="5">
    <source>
        <dbReference type="ARBA" id="ARBA00023128"/>
    </source>
</evidence>
<dbReference type="Proteomes" id="UP000030693">
    <property type="component" value="Unassembled WGS sequence"/>
</dbReference>
<comment type="subcellular location">
    <subcellularLocation>
        <location evidence="1">Mitochondrion</location>
    </subcellularLocation>
</comment>
<evidence type="ECO:0000256" key="1">
    <source>
        <dbReference type="ARBA" id="ARBA00004173"/>
    </source>
</evidence>
<evidence type="ECO:0000256" key="6">
    <source>
        <dbReference type="ARBA" id="ARBA00023274"/>
    </source>
</evidence>
<dbReference type="PROSITE" id="PS00474">
    <property type="entry name" value="RIBOSOMAL_L3"/>
    <property type="match status" value="1"/>
</dbReference>
<sequence length="351" mass="37682">MLRLSTLAASLSSRLVLSARPAAVAAAPAVMSHLSAATQPAPGAAPVAHYSSRGKMTDEALFQIGVKVSPFLTSEGISSDIIRAQAKVATTQNKWEKGLVRTGTLAVKLGMTSLYDEHGTQHGATVLHMNEVQVLEHKTMEKHGYTALKVGAVNKRGTRWNKARRGQFDAIGISRKHVTGEFRCSPEALLPVGHVLEATHFYPGQYIDVTSVSVGKGFQGPMKRWNFGGNPATHGVSKSHRSHGGTGACQDPGRIFKNKKMAGRMGGKRVTAINLQVLKVDTVLNLLYVKGAVPGSTATYVRVRDAAKKAHLIAPAFPTFQTEAVLKEAGIEELPRELLIPKVGIDPNEYL</sequence>
<dbReference type="EMBL" id="KB932201">
    <property type="protein sequence ID" value="KCV72524.1"/>
    <property type="molecule type" value="Genomic_DNA"/>
</dbReference>
<dbReference type="InterPro" id="IPR009000">
    <property type="entry name" value="Transl_B-barrel_sf"/>
</dbReference>
<evidence type="ECO:0000313" key="10">
    <source>
        <dbReference type="EMBL" id="KCV72525.1"/>
    </source>
</evidence>
<dbReference type="GO" id="GO:0005762">
    <property type="term" value="C:mitochondrial large ribosomal subunit"/>
    <property type="evidence" value="ECO:0007669"/>
    <property type="project" value="TreeGrafter"/>
</dbReference>
<feature type="chain" id="PRO_5007369758" description="Large ribosomal subunit protein uL3m" evidence="9">
    <location>
        <begin position="19"/>
        <end position="351"/>
    </location>
</feature>
<proteinExistence type="inferred from homology"/>
<dbReference type="RefSeq" id="XP_009492225.1">
    <property type="nucleotide sequence ID" value="XM_009493950.1"/>
</dbReference>
<dbReference type="OrthoDB" id="274683at2759"/>
<dbReference type="FunFam" id="2.40.30.10:FF:000004">
    <property type="entry name" value="50S ribosomal protein L3"/>
    <property type="match status" value="1"/>
</dbReference>
<dbReference type="Pfam" id="PF00297">
    <property type="entry name" value="Ribosomal_L3"/>
    <property type="match status" value="1"/>
</dbReference>
<dbReference type="Gene3D" id="2.40.30.10">
    <property type="entry name" value="Translation factors"/>
    <property type="match status" value="1"/>
</dbReference>
<protein>
    <recommendedName>
        <fullName evidence="7">Large ribosomal subunit protein uL3m</fullName>
    </recommendedName>
</protein>
<reference evidence="10" key="1">
    <citation type="submission" date="2013-04" db="EMBL/GenBank/DDBJ databases">
        <title>The Genome Sequence of Fonticula alba ATCC 38817.</title>
        <authorList>
            <consortium name="The Broad Institute Genomics Platform"/>
            <person name="Russ C."/>
            <person name="Cuomo C."/>
            <person name="Burger G."/>
            <person name="Gray M.W."/>
            <person name="Holland P.W.H."/>
            <person name="King N."/>
            <person name="Lang F.B.F."/>
            <person name="Roger A.J."/>
            <person name="Ruiz-Trillo I."/>
            <person name="Brown M."/>
            <person name="Walker B."/>
            <person name="Young S."/>
            <person name="Zeng Q."/>
            <person name="Gargeya S."/>
            <person name="Fitzgerald M."/>
            <person name="Haas B."/>
            <person name="Abouelleil A."/>
            <person name="Allen A.W."/>
            <person name="Alvarado L."/>
            <person name="Arachchi H.M."/>
            <person name="Berlin A.M."/>
            <person name="Chapman S.B."/>
            <person name="Gainer-Dewar J."/>
            <person name="Goldberg J."/>
            <person name="Griggs A."/>
            <person name="Gujja S."/>
            <person name="Hansen M."/>
            <person name="Howarth C."/>
            <person name="Imamovic A."/>
            <person name="Ireland A."/>
            <person name="Larimer J."/>
            <person name="McCowan C."/>
            <person name="Murphy C."/>
            <person name="Pearson M."/>
            <person name="Poon T.W."/>
            <person name="Priest M."/>
            <person name="Roberts A."/>
            <person name="Saif S."/>
            <person name="Shea T."/>
            <person name="Sisk P."/>
            <person name="Sykes S."/>
            <person name="Wortman J."/>
            <person name="Nusbaum C."/>
            <person name="Birren B."/>
        </authorList>
    </citation>
    <scope>NUCLEOTIDE SEQUENCE [LARGE SCALE GENOMIC DNA]</scope>
    <source>
        <strain evidence="10">ATCC 38817</strain>
    </source>
</reference>
<dbReference type="EMBL" id="KB932201">
    <property type="protein sequence ID" value="KCV72525.1"/>
    <property type="molecule type" value="Genomic_DNA"/>
</dbReference>
<dbReference type="InterPro" id="IPR019926">
    <property type="entry name" value="Ribosomal_uL3_CS"/>
</dbReference>
<comment type="similarity">
    <text evidence="2 8">Belongs to the universal ribosomal protein uL3 family.</text>
</comment>
<accession>A0A058ZDQ4</accession>
<name>A0A058ZDQ4_FONAL</name>
<dbReference type="eggNOG" id="KOG3141">
    <property type="taxonomic scope" value="Eukaryota"/>
</dbReference>
<dbReference type="AlphaFoldDB" id="A0A058ZDQ4"/>
<gene>
    <name evidence="10" type="ORF">H696_00117</name>
</gene>
<evidence type="ECO:0000256" key="3">
    <source>
        <dbReference type="ARBA" id="ARBA00022946"/>
    </source>
</evidence>
<evidence type="ECO:0000256" key="4">
    <source>
        <dbReference type="ARBA" id="ARBA00022980"/>
    </source>
</evidence>
<evidence type="ECO:0000256" key="7">
    <source>
        <dbReference type="ARBA" id="ARBA00035209"/>
    </source>
</evidence>
<dbReference type="GO" id="GO:0006412">
    <property type="term" value="P:translation"/>
    <property type="evidence" value="ECO:0007669"/>
    <property type="project" value="InterPro"/>
</dbReference>
<dbReference type="NCBIfam" id="TIGR03625">
    <property type="entry name" value="L3_bact"/>
    <property type="match status" value="1"/>
</dbReference>
<dbReference type="GeneID" id="20524842"/>
<dbReference type="InterPro" id="IPR000597">
    <property type="entry name" value="Ribosomal_uL3"/>
</dbReference>
<keyword evidence="5" id="KW-0496">Mitochondrion</keyword>
<keyword evidence="3" id="KW-0809">Transit peptide</keyword>
<evidence type="ECO:0000256" key="2">
    <source>
        <dbReference type="ARBA" id="ARBA00006540"/>
    </source>
</evidence>
<organism evidence="10">
    <name type="scientific">Fonticula alba</name>
    <name type="common">Slime mold</name>
    <dbReference type="NCBI Taxonomy" id="691883"/>
    <lineage>
        <taxon>Eukaryota</taxon>
        <taxon>Rotosphaerida</taxon>
        <taxon>Fonticulaceae</taxon>
        <taxon>Fonticula</taxon>
    </lineage>
</organism>
<dbReference type="PANTHER" id="PTHR11229:SF8">
    <property type="entry name" value="LARGE RIBOSOMAL SUBUNIT PROTEIN UL3M"/>
    <property type="match status" value="1"/>
</dbReference>
<dbReference type="Gene3D" id="3.30.160.810">
    <property type="match status" value="1"/>
</dbReference>
<dbReference type="GO" id="GO:0003735">
    <property type="term" value="F:structural constituent of ribosome"/>
    <property type="evidence" value="ECO:0007669"/>
    <property type="project" value="InterPro"/>
</dbReference>
<dbReference type="SUPFAM" id="SSF50447">
    <property type="entry name" value="Translation proteins"/>
    <property type="match status" value="1"/>
</dbReference>
<feature type="signal peptide" evidence="9">
    <location>
        <begin position="1"/>
        <end position="18"/>
    </location>
</feature>